<evidence type="ECO:0000256" key="1">
    <source>
        <dbReference type="ARBA" id="ARBA00004651"/>
    </source>
</evidence>
<reference evidence="11" key="1">
    <citation type="submission" date="2021-11" db="EMBL/GenBank/DDBJ databases">
        <title>Cultivation dependent microbiological survey of springs from the worlds oldest radium mine currently devoted to the extraction of radon-saturated water.</title>
        <authorList>
            <person name="Kapinusova G."/>
            <person name="Smrhova T."/>
            <person name="Strejcek M."/>
            <person name="Suman J."/>
            <person name="Jani K."/>
            <person name="Pajer P."/>
            <person name="Uhlik O."/>
        </authorList>
    </citation>
    <scope>NUCLEOTIDE SEQUENCE [LARGE SCALE GENOMIC DNA]</scope>
    <source>
        <strain evidence="11">J379</strain>
    </source>
</reference>
<evidence type="ECO:0000313" key="11">
    <source>
        <dbReference type="Proteomes" id="UP001058860"/>
    </source>
</evidence>
<dbReference type="PANTHER" id="PTHR34308">
    <property type="entry name" value="COBALAMIN BIOSYNTHESIS PROTEIN CBIB"/>
    <property type="match status" value="1"/>
</dbReference>
<name>A0ABY5PFM4_9ACTN</name>
<evidence type="ECO:0000256" key="2">
    <source>
        <dbReference type="ARBA" id="ARBA00004953"/>
    </source>
</evidence>
<evidence type="ECO:0000256" key="3">
    <source>
        <dbReference type="ARBA" id="ARBA00006263"/>
    </source>
</evidence>
<comment type="pathway">
    <text evidence="2 9">Cofactor biosynthesis; adenosylcobalamin biosynthesis.</text>
</comment>
<dbReference type="NCBIfam" id="NF002276">
    <property type="entry name" value="PRK01209.1-4"/>
    <property type="match status" value="1"/>
</dbReference>
<keyword evidence="7 9" id="KW-1133">Transmembrane helix</keyword>
<dbReference type="EMBL" id="CP088295">
    <property type="protein sequence ID" value="UUY03377.1"/>
    <property type="molecule type" value="Genomic_DNA"/>
</dbReference>
<dbReference type="HAMAP" id="MF_00024">
    <property type="entry name" value="CobD_CbiB"/>
    <property type="match status" value="1"/>
</dbReference>
<evidence type="ECO:0000256" key="5">
    <source>
        <dbReference type="ARBA" id="ARBA00022573"/>
    </source>
</evidence>
<comment type="function">
    <text evidence="9">Converts cobyric acid to cobinamide by the addition of aminopropanol on the F carboxylic group.</text>
</comment>
<sequence>MSGAALLAAFGADLLVGDPRRGHPVAGFGRVALAAERRWYAPSRWRGAVFAGVLVAGAAGFGELLARRLGRGRALVLVGWAALGGRSLGKVAGSIGDALQRRDLAAARATLPSLVGRDPSLLDEAGVARAVVESVAENTGDAVVGPLVWGAAFGPAGVCAFRAANTLDAMVGHRSARYEDFGWAAARLDDVMAWPAARLGALLAVVCAPLVGGSPGAALRVLRRDGAAHPSPNAGRIEAAFAGALGVQLGGPLRYGDRNEVRPALGDGPAPGVSDIARARRLSLAVGVAAAVVCSAARRGRSATQTCGRFR</sequence>
<keyword evidence="4 9" id="KW-1003">Cell membrane</keyword>
<keyword evidence="5 9" id="KW-0169">Cobalamin biosynthesis</keyword>
<dbReference type="RefSeq" id="WP_353863885.1">
    <property type="nucleotide sequence ID" value="NZ_CP088295.1"/>
</dbReference>
<evidence type="ECO:0000256" key="4">
    <source>
        <dbReference type="ARBA" id="ARBA00022475"/>
    </source>
</evidence>
<accession>A0ABY5PFM4</accession>
<dbReference type="InterPro" id="IPR004485">
    <property type="entry name" value="Cobalamin_biosynth_CobD/CbiB"/>
</dbReference>
<comment type="similarity">
    <text evidence="3 9">Belongs to the CobD/CbiB family.</text>
</comment>
<evidence type="ECO:0000256" key="7">
    <source>
        <dbReference type="ARBA" id="ARBA00022989"/>
    </source>
</evidence>
<keyword evidence="6 9" id="KW-0812">Transmembrane</keyword>
<comment type="subcellular location">
    <subcellularLocation>
        <location evidence="1 9">Cell membrane</location>
        <topology evidence="1 9">Multi-pass membrane protein</topology>
    </subcellularLocation>
</comment>
<gene>
    <name evidence="9" type="primary">cobD</name>
    <name evidence="10" type="ORF">LRS13_22340</name>
</gene>
<evidence type="ECO:0000256" key="9">
    <source>
        <dbReference type="HAMAP-Rule" id="MF_00024"/>
    </source>
</evidence>
<keyword evidence="8 9" id="KW-0472">Membrane</keyword>
<dbReference type="Proteomes" id="UP001058860">
    <property type="component" value="Chromosome"/>
</dbReference>
<evidence type="ECO:0000313" key="10">
    <source>
        <dbReference type="EMBL" id="UUY03377.1"/>
    </source>
</evidence>
<proteinExistence type="inferred from homology"/>
<keyword evidence="11" id="KW-1185">Reference proteome</keyword>
<organism evidence="10 11">
    <name type="scientific">Svornostia abyssi</name>
    <dbReference type="NCBI Taxonomy" id="2898438"/>
    <lineage>
        <taxon>Bacteria</taxon>
        <taxon>Bacillati</taxon>
        <taxon>Actinomycetota</taxon>
        <taxon>Thermoleophilia</taxon>
        <taxon>Solirubrobacterales</taxon>
        <taxon>Baekduiaceae</taxon>
        <taxon>Svornostia</taxon>
    </lineage>
</organism>
<dbReference type="PANTHER" id="PTHR34308:SF1">
    <property type="entry name" value="COBALAMIN BIOSYNTHESIS PROTEIN CBIB"/>
    <property type="match status" value="1"/>
</dbReference>
<dbReference type="Pfam" id="PF03186">
    <property type="entry name" value="CobD_Cbib"/>
    <property type="match status" value="1"/>
</dbReference>
<evidence type="ECO:0000256" key="6">
    <source>
        <dbReference type="ARBA" id="ARBA00022692"/>
    </source>
</evidence>
<evidence type="ECO:0000256" key="8">
    <source>
        <dbReference type="ARBA" id="ARBA00023136"/>
    </source>
</evidence>
<protein>
    <recommendedName>
        <fullName evidence="9">Cobalamin biosynthesis protein CobD</fullName>
    </recommendedName>
</protein>